<organism evidence="1 2">
    <name type="scientific">Roseiflexus castenholzii (strain DSM 13941 / HLO8)</name>
    <dbReference type="NCBI Taxonomy" id="383372"/>
    <lineage>
        <taxon>Bacteria</taxon>
        <taxon>Bacillati</taxon>
        <taxon>Chloroflexota</taxon>
        <taxon>Chloroflexia</taxon>
        <taxon>Chloroflexales</taxon>
        <taxon>Roseiflexineae</taxon>
        <taxon>Roseiflexaceae</taxon>
        <taxon>Roseiflexus</taxon>
    </lineage>
</organism>
<dbReference type="Proteomes" id="UP000000263">
    <property type="component" value="Chromosome"/>
</dbReference>
<gene>
    <name evidence="1" type="ordered locus">Rcas_3920</name>
</gene>
<dbReference type="HOGENOM" id="CLU_2384298_0_0_0"/>
<sequence length="94" mass="10914">MRAIMYQLDILAQHCNELLLVEVACWVHDWQKCIDMKPASDWGKGSKADQKKIQQWRQKDSSLKPGDFAFCLQNLMFNLCASMETDRDGFSRIS</sequence>
<evidence type="ECO:0000313" key="1">
    <source>
        <dbReference type="EMBL" id="ABU59954.1"/>
    </source>
</evidence>
<evidence type="ECO:0000313" key="2">
    <source>
        <dbReference type="Proteomes" id="UP000000263"/>
    </source>
</evidence>
<name>A7NQV8_ROSCS</name>
<accession>A7NQV8</accession>
<keyword evidence="2" id="KW-1185">Reference proteome</keyword>
<dbReference type="EMBL" id="CP000804">
    <property type="protein sequence ID" value="ABU59954.1"/>
    <property type="molecule type" value="Genomic_DNA"/>
</dbReference>
<proteinExistence type="predicted"/>
<dbReference type="STRING" id="383372.Rcas_3920"/>
<protein>
    <submittedName>
        <fullName evidence="1">Uncharacterized protein</fullName>
    </submittedName>
</protein>
<dbReference type="AlphaFoldDB" id="A7NQV8"/>
<dbReference type="KEGG" id="rca:Rcas_3920"/>
<reference evidence="1 2" key="1">
    <citation type="submission" date="2007-08" db="EMBL/GenBank/DDBJ databases">
        <title>Complete sequence of Roseiflexus castenholzii DSM 13941.</title>
        <authorList>
            <consortium name="US DOE Joint Genome Institute"/>
            <person name="Copeland A."/>
            <person name="Lucas S."/>
            <person name="Lapidus A."/>
            <person name="Barry K."/>
            <person name="Glavina del Rio T."/>
            <person name="Dalin E."/>
            <person name="Tice H."/>
            <person name="Pitluck S."/>
            <person name="Thompson L.S."/>
            <person name="Brettin T."/>
            <person name="Bruce D."/>
            <person name="Detter J.C."/>
            <person name="Han C."/>
            <person name="Tapia R."/>
            <person name="Schmutz J."/>
            <person name="Larimer F."/>
            <person name="Land M."/>
            <person name="Hauser L."/>
            <person name="Kyrpides N."/>
            <person name="Mikhailova N."/>
            <person name="Bryant D.A."/>
            <person name="Hanada S."/>
            <person name="Tsukatani Y."/>
            <person name="Richardson P."/>
        </authorList>
    </citation>
    <scope>NUCLEOTIDE SEQUENCE [LARGE SCALE GENOMIC DNA]</scope>
    <source>
        <strain evidence="2">DSM 13941 / HLO8</strain>
    </source>
</reference>